<dbReference type="PANTHER" id="PTHR10252">
    <property type="entry name" value="HISTONE-LIKE TRANSCRIPTION FACTOR CCAAT-RELATED"/>
    <property type="match status" value="1"/>
</dbReference>
<dbReference type="InterPro" id="IPR009072">
    <property type="entry name" value="Histone-fold"/>
</dbReference>
<dbReference type="OrthoDB" id="636685at2759"/>
<dbReference type="AlphaFoldDB" id="A0A6A6VX86"/>
<dbReference type="GO" id="GO:0008623">
    <property type="term" value="C:CHRAC"/>
    <property type="evidence" value="ECO:0007669"/>
    <property type="project" value="TreeGrafter"/>
</dbReference>
<protein>
    <submittedName>
        <fullName evidence="4">Histone-fold-containing protein</fullName>
    </submittedName>
</protein>
<evidence type="ECO:0000256" key="1">
    <source>
        <dbReference type="ARBA" id="ARBA00004123"/>
    </source>
</evidence>
<organism evidence="4 5">
    <name type="scientific">Pseudovirgaria hyperparasitica</name>
    <dbReference type="NCBI Taxonomy" id="470096"/>
    <lineage>
        <taxon>Eukaryota</taxon>
        <taxon>Fungi</taxon>
        <taxon>Dikarya</taxon>
        <taxon>Ascomycota</taxon>
        <taxon>Pezizomycotina</taxon>
        <taxon>Dothideomycetes</taxon>
        <taxon>Dothideomycetes incertae sedis</taxon>
        <taxon>Acrospermales</taxon>
        <taxon>Acrospermaceae</taxon>
        <taxon>Pseudovirgaria</taxon>
    </lineage>
</organism>
<dbReference type="Pfam" id="PF00808">
    <property type="entry name" value="CBFD_NFYB_HMF"/>
    <property type="match status" value="1"/>
</dbReference>
<dbReference type="Proteomes" id="UP000799437">
    <property type="component" value="Unassembled WGS sequence"/>
</dbReference>
<sequence>MPYNNTPITPSAVATGTANLPLARVKKILSADEDIASCSNNAAFILTIAAEMFIHHLVEQTHTVVKTERKQRRQIHYRDVANAVSRIDNLNFLADVVPRTTTVRKVKEARRAAAKLARANGQATLDGLHGAVKKGAGGDGEG</sequence>
<evidence type="ECO:0000313" key="4">
    <source>
        <dbReference type="EMBL" id="KAF2755278.1"/>
    </source>
</evidence>
<dbReference type="InterPro" id="IPR003958">
    <property type="entry name" value="CBFA_NFYB_domain"/>
</dbReference>
<comment type="subcellular location">
    <subcellularLocation>
        <location evidence="1">Nucleus</location>
    </subcellularLocation>
</comment>
<accession>A0A6A6VX86</accession>
<feature type="domain" description="Transcription factor CBF/NF-Y/archaeal histone" evidence="3">
    <location>
        <begin position="19"/>
        <end position="84"/>
    </location>
</feature>
<dbReference type="SUPFAM" id="SSF47113">
    <property type="entry name" value="Histone-fold"/>
    <property type="match status" value="1"/>
</dbReference>
<gene>
    <name evidence="4" type="ORF">EJ05DRAFT_456084</name>
</gene>
<dbReference type="GeneID" id="54483539"/>
<dbReference type="GO" id="GO:0006261">
    <property type="term" value="P:DNA-templated DNA replication"/>
    <property type="evidence" value="ECO:0007669"/>
    <property type="project" value="TreeGrafter"/>
</dbReference>
<reference evidence="4" key="1">
    <citation type="journal article" date="2020" name="Stud. Mycol.">
        <title>101 Dothideomycetes genomes: a test case for predicting lifestyles and emergence of pathogens.</title>
        <authorList>
            <person name="Haridas S."/>
            <person name="Albert R."/>
            <person name="Binder M."/>
            <person name="Bloem J."/>
            <person name="Labutti K."/>
            <person name="Salamov A."/>
            <person name="Andreopoulos B."/>
            <person name="Baker S."/>
            <person name="Barry K."/>
            <person name="Bills G."/>
            <person name="Bluhm B."/>
            <person name="Cannon C."/>
            <person name="Castanera R."/>
            <person name="Culley D."/>
            <person name="Daum C."/>
            <person name="Ezra D."/>
            <person name="Gonzalez J."/>
            <person name="Henrissat B."/>
            <person name="Kuo A."/>
            <person name="Liang C."/>
            <person name="Lipzen A."/>
            <person name="Lutzoni F."/>
            <person name="Magnuson J."/>
            <person name="Mondo S."/>
            <person name="Nolan M."/>
            <person name="Ohm R."/>
            <person name="Pangilinan J."/>
            <person name="Park H.-J."/>
            <person name="Ramirez L."/>
            <person name="Alfaro M."/>
            <person name="Sun H."/>
            <person name="Tritt A."/>
            <person name="Yoshinaga Y."/>
            <person name="Zwiers L.-H."/>
            <person name="Turgeon B."/>
            <person name="Goodwin S."/>
            <person name="Spatafora J."/>
            <person name="Crous P."/>
            <person name="Grigoriev I."/>
        </authorList>
    </citation>
    <scope>NUCLEOTIDE SEQUENCE</scope>
    <source>
        <strain evidence="4">CBS 121739</strain>
    </source>
</reference>
<evidence type="ECO:0000259" key="3">
    <source>
        <dbReference type="Pfam" id="PF00808"/>
    </source>
</evidence>
<keyword evidence="5" id="KW-1185">Reference proteome</keyword>
<dbReference type="InterPro" id="IPR050568">
    <property type="entry name" value="Transcr_DNA_Rep_Reg"/>
</dbReference>
<evidence type="ECO:0000256" key="2">
    <source>
        <dbReference type="ARBA" id="ARBA00023242"/>
    </source>
</evidence>
<dbReference type="Gene3D" id="1.10.20.10">
    <property type="entry name" value="Histone, subunit A"/>
    <property type="match status" value="1"/>
</dbReference>
<evidence type="ECO:0000313" key="5">
    <source>
        <dbReference type="Proteomes" id="UP000799437"/>
    </source>
</evidence>
<dbReference type="RefSeq" id="XP_033597729.1">
    <property type="nucleotide sequence ID" value="XM_033742485.1"/>
</dbReference>
<dbReference type="CDD" id="cd23645">
    <property type="entry name" value="HFD_Dpb3-like"/>
    <property type="match status" value="1"/>
</dbReference>
<name>A0A6A6VX86_9PEZI</name>
<dbReference type="EMBL" id="ML996578">
    <property type="protein sequence ID" value="KAF2755278.1"/>
    <property type="molecule type" value="Genomic_DNA"/>
</dbReference>
<dbReference type="GO" id="GO:0046982">
    <property type="term" value="F:protein heterodimerization activity"/>
    <property type="evidence" value="ECO:0007669"/>
    <property type="project" value="InterPro"/>
</dbReference>
<dbReference type="PANTHER" id="PTHR10252:SF54">
    <property type="entry name" value="CHROMATIN ACCESSIBILITY COMPLEX PROTEIN 1"/>
    <property type="match status" value="1"/>
</dbReference>
<feature type="non-terminal residue" evidence="4">
    <location>
        <position position="142"/>
    </location>
</feature>
<proteinExistence type="predicted"/>
<keyword evidence="2" id="KW-0539">Nucleus</keyword>